<reference evidence="1 2" key="1">
    <citation type="submission" date="2021-04" db="EMBL/GenBank/DDBJ databases">
        <authorList>
            <person name="Bliznina A."/>
        </authorList>
    </citation>
    <scope>NUCLEOTIDE SEQUENCE [LARGE SCALE GENOMIC DNA]</scope>
</reference>
<evidence type="ECO:0000313" key="1">
    <source>
        <dbReference type="EMBL" id="CAG5113346.1"/>
    </source>
</evidence>
<organism evidence="1 2">
    <name type="scientific">Oikopleura dioica</name>
    <name type="common">Tunicate</name>
    <dbReference type="NCBI Taxonomy" id="34765"/>
    <lineage>
        <taxon>Eukaryota</taxon>
        <taxon>Metazoa</taxon>
        <taxon>Chordata</taxon>
        <taxon>Tunicata</taxon>
        <taxon>Appendicularia</taxon>
        <taxon>Copelata</taxon>
        <taxon>Oikopleuridae</taxon>
        <taxon>Oikopleura</taxon>
    </lineage>
</organism>
<name>A0ABN7T690_OIKDI</name>
<sequence>MGYGYRQVSLLPHFHQRRFHLDMLSFFYLKTPYSIHSLPSENFSENKPEGYILQFEFENKHPTRKLIEETTKIIRNHEYLSNNCVHGESLKSGIPPELSKVIPNHSCLIFSPANLPDSDHEFPRNIEQLFKGKF</sequence>
<dbReference type="Proteomes" id="UP001158576">
    <property type="component" value="Chromosome 2"/>
</dbReference>
<accession>A0ABN7T690</accession>
<dbReference type="EMBL" id="OU015567">
    <property type="protein sequence ID" value="CAG5113346.1"/>
    <property type="molecule type" value="Genomic_DNA"/>
</dbReference>
<protein>
    <submittedName>
        <fullName evidence="1">Oidioi.mRNA.OKI2018_I69.chr2.g7457.t1.cds</fullName>
    </submittedName>
</protein>
<proteinExistence type="predicted"/>
<evidence type="ECO:0000313" key="2">
    <source>
        <dbReference type="Proteomes" id="UP001158576"/>
    </source>
</evidence>
<gene>
    <name evidence="1" type="ORF">OKIOD_LOCUS16222</name>
</gene>
<keyword evidence="2" id="KW-1185">Reference proteome</keyword>